<sequence>PRDGRREEEAIEESRTRPLRGGFDTLPRRHGVHLGRERVPVQQKVEGGRGPEEQEGRRGRAHEVEGCGEEKEGGQGAVEEGAFQRHDGAAVRGLFGEVTLFKEV</sequence>
<feature type="region of interest" description="Disordered" evidence="1">
    <location>
        <begin position="1"/>
        <end position="28"/>
    </location>
</feature>
<reference evidence="2 3" key="1">
    <citation type="journal article" date="2012" name="Genome Biol.">
        <title>Genome and low-iron response of an oceanic diatom adapted to chronic iron limitation.</title>
        <authorList>
            <person name="Lommer M."/>
            <person name="Specht M."/>
            <person name="Roy A.S."/>
            <person name="Kraemer L."/>
            <person name="Andreson R."/>
            <person name="Gutowska M.A."/>
            <person name="Wolf J."/>
            <person name="Bergner S.V."/>
            <person name="Schilhabel M.B."/>
            <person name="Klostermeier U.C."/>
            <person name="Beiko R.G."/>
            <person name="Rosenstiel P."/>
            <person name="Hippler M."/>
            <person name="Laroche J."/>
        </authorList>
    </citation>
    <scope>NUCLEOTIDE SEQUENCE [LARGE SCALE GENOMIC DNA]</scope>
    <source>
        <strain evidence="2 3">CCMP1005</strain>
    </source>
</reference>
<feature type="compositionally biased region" description="Basic and acidic residues" evidence="1">
    <location>
        <begin position="46"/>
        <end position="73"/>
    </location>
</feature>
<comment type="caution">
    <text evidence="2">The sequence shown here is derived from an EMBL/GenBank/DDBJ whole genome shotgun (WGS) entry which is preliminary data.</text>
</comment>
<dbReference type="EMBL" id="AGNL01019883">
    <property type="protein sequence ID" value="EJK61511.1"/>
    <property type="molecule type" value="Genomic_DNA"/>
</dbReference>
<feature type="compositionally biased region" description="Basic and acidic residues" evidence="1">
    <location>
        <begin position="1"/>
        <end position="16"/>
    </location>
</feature>
<protein>
    <submittedName>
        <fullName evidence="2">Uncharacterized protein</fullName>
    </submittedName>
</protein>
<evidence type="ECO:0000313" key="2">
    <source>
        <dbReference type="EMBL" id="EJK61511.1"/>
    </source>
</evidence>
<name>K0SKK7_THAOC</name>
<evidence type="ECO:0000256" key="1">
    <source>
        <dbReference type="SAM" id="MobiDB-lite"/>
    </source>
</evidence>
<gene>
    <name evidence="2" type="ORF">THAOC_17985</name>
</gene>
<accession>K0SKK7</accession>
<evidence type="ECO:0000313" key="3">
    <source>
        <dbReference type="Proteomes" id="UP000266841"/>
    </source>
</evidence>
<proteinExistence type="predicted"/>
<dbReference type="AlphaFoldDB" id="K0SKK7"/>
<organism evidence="2 3">
    <name type="scientific">Thalassiosira oceanica</name>
    <name type="common">Marine diatom</name>
    <dbReference type="NCBI Taxonomy" id="159749"/>
    <lineage>
        <taxon>Eukaryota</taxon>
        <taxon>Sar</taxon>
        <taxon>Stramenopiles</taxon>
        <taxon>Ochrophyta</taxon>
        <taxon>Bacillariophyta</taxon>
        <taxon>Coscinodiscophyceae</taxon>
        <taxon>Thalassiosirophycidae</taxon>
        <taxon>Thalassiosirales</taxon>
        <taxon>Thalassiosiraceae</taxon>
        <taxon>Thalassiosira</taxon>
    </lineage>
</organism>
<keyword evidence="3" id="KW-1185">Reference proteome</keyword>
<feature type="region of interest" description="Disordered" evidence="1">
    <location>
        <begin position="40"/>
        <end position="76"/>
    </location>
</feature>
<feature type="non-terminal residue" evidence="2">
    <location>
        <position position="1"/>
    </location>
</feature>
<dbReference type="Proteomes" id="UP000266841">
    <property type="component" value="Unassembled WGS sequence"/>
</dbReference>